<dbReference type="Gene3D" id="3.10.10.10">
    <property type="entry name" value="HIV Type 1 Reverse Transcriptase, subunit A, domain 1"/>
    <property type="match status" value="1"/>
</dbReference>
<dbReference type="Gene3D" id="4.10.60.10">
    <property type="entry name" value="Zinc finger, CCHC-type"/>
    <property type="match status" value="1"/>
</dbReference>
<dbReference type="InterPro" id="IPR000477">
    <property type="entry name" value="RT_dom"/>
</dbReference>
<dbReference type="PANTHER" id="PTHR37984">
    <property type="entry name" value="PROTEIN CBG26694"/>
    <property type="match status" value="1"/>
</dbReference>
<dbReference type="PANTHER" id="PTHR37984:SF13">
    <property type="entry name" value="RIBONUCLEASE H"/>
    <property type="match status" value="1"/>
</dbReference>
<keyword evidence="1" id="KW-0378">Hydrolase</keyword>
<keyword evidence="2" id="KW-0863">Zinc-finger</keyword>
<accession>A0ABM5KF19</accession>
<evidence type="ECO:0000259" key="4">
    <source>
        <dbReference type="PROSITE" id="PS50158"/>
    </source>
</evidence>
<dbReference type="EnsemblMetazoa" id="XM_050652823.1">
    <property type="protein sequence ID" value="XP_050508780.1"/>
    <property type="gene ID" value="LOC126885986"/>
</dbReference>
<dbReference type="Pfam" id="PF00077">
    <property type="entry name" value="RVP"/>
    <property type="match status" value="1"/>
</dbReference>
<keyword evidence="2" id="KW-0862">Zinc</keyword>
<dbReference type="SUPFAM" id="SSF56672">
    <property type="entry name" value="DNA/RNA polymerases"/>
    <property type="match status" value="1"/>
</dbReference>
<dbReference type="InterPro" id="IPR001878">
    <property type="entry name" value="Znf_CCHC"/>
</dbReference>
<dbReference type="RefSeq" id="XP_050508780.1">
    <property type="nucleotide sequence ID" value="XM_050652823.1"/>
</dbReference>
<dbReference type="InterPro" id="IPR036875">
    <property type="entry name" value="Znf_CCHC_sf"/>
</dbReference>
<feature type="compositionally biased region" description="Polar residues" evidence="3">
    <location>
        <begin position="62"/>
        <end position="71"/>
    </location>
</feature>
<feature type="region of interest" description="Disordered" evidence="3">
    <location>
        <begin position="57"/>
        <end position="91"/>
    </location>
</feature>
<evidence type="ECO:0008006" key="8">
    <source>
        <dbReference type="Google" id="ProtNLM"/>
    </source>
</evidence>
<protein>
    <recommendedName>
        <fullName evidence="8">Reverse transcriptase</fullName>
    </recommendedName>
</protein>
<dbReference type="SUPFAM" id="SSF50630">
    <property type="entry name" value="Acid proteases"/>
    <property type="match status" value="1"/>
</dbReference>
<feature type="domain" description="CCHC-type" evidence="4">
    <location>
        <begin position="96"/>
        <end position="109"/>
    </location>
</feature>
<evidence type="ECO:0000256" key="2">
    <source>
        <dbReference type="PROSITE-ProRule" id="PRU00047"/>
    </source>
</evidence>
<organism evidence="6 7">
    <name type="scientific">Diabrotica virgifera virgifera</name>
    <name type="common">western corn rootworm</name>
    <dbReference type="NCBI Taxonomy" id="50390"/>
    <lineage>
        <taxon>Eukaryota</taxon>
        <taxon>Metazoa</taxon>
        <taxon>Ecdysozoa</taxon>
        <taxon>Arthropoda</taxon>
        <taxon>Hexapoda</taxon>
        <taxon>Insecta</taxon>
        <taxon>Pterygota</taxon>
        <taxon>Neoptera</taxon>
        <taxon>Endopterygota</taxon>
        <taxon>Coleoptera</taxon>
        <taxon>Polyphaga</taxon>
        <taxon>Cucujiformia</taxon>
        <taxon>Chrysomeloidea</taxon>
        <taxon>Chrysomelidae</taxon>
        <taxon>Galerucinae</taxon>
        <taxon>Diabroticina</taxon>
        <taxon>Diabroticites</taxon>
        <taxon>Diabrotica</taxon>
    </lineage>
</organism>
<dbReference type="Pfam" id="PF00078">
    <property type="entry name" value="RVT_1"/>
    <property type="match status" value="1"/>
</dbReference>
<dbReference type="CDD" id="cd01647">
    <property type="entry name" value="RT_LTR"/>
    <property type="match status" value="1"/>
</dbReference>
<evidence type="ECO:0000259" key="5">
    <source>
        <dbReference type="PROSITE" id="PS50878"/>
    </source>
</evidence>
<sequence>MVQSKRIQARLLETKGLDLDRAVEIAASMETSEKDSNQFSHNNNYNQASINVLNAKAKSSHKNTNTSKFNDNNTVNNHSSSPNNTSTMSNNPNRACYRCGDTSHLADKCNKKHLICNFCKNVGHIQKVCLKAQQNSHRQVNSVNSAQEVLEVNAGNCKDKFFINLKVNGNILNFEIDSGAAVTIINKNIFEKYFPVLQLQKSDVKLTTYCKNNLNVLGLVSVEVEHQELKHTLKLYVVDGDGYSLVGREWIHALEINLHQVNTILHENFEIATLLDKYKHLFEKSVGEIKGLEAEIYLKPGTKATFCKARPVAFALRPKVEAELESLVNQGVLKKVAFSDWATPIVPVVKQNGDIRICGDFKITLNPCIEVDEYPLPTPDDLLSQLAGGDKYTKIDITKAYLHLPIKDEMKHLLTLNTHKGLFQPNRLMFGIASAPAKWQRLMEQMLQGIDGISIFQDDIRITAPNNTLHLQRLEQVLKKLSEHNLHINLDKSEFFKDEIDYCGYKMSKTGVSTSADKVTAIANAPIPTNRTQVRSFCGLINYYRRFLKDTSTILQPLNNLLKKNVNFKWSNTCQTAFDKAKNSFVLEMFYVTMTQIYH</sequence>
<reference evidence="6" key="1">
    <citation type="submission" date="2025-05" db="UniProtKB">
        <authorList>
            <consortium name="EnsemblMetazoa"/>
        </authorList>
    </citation>
    <scope>IDENTIFICATION</scope>
</reference>
<dbReference type="InterPro" id="IPR021109">
    <property type="entry name" value="Peptidase_aspartic_dom_sf"/>
</dbReference>
<evidence type="ECO:0000313" key="7">
    <source>
        <dbReference type="Proteomes" id="UP001652700"/>
    </source>
</evidence>
<dbReference type="InterPro" id="IPR043502">
    <property type="entry name" value="DNA/RNA_pol_sf"/>
</dbReference>
<dbReference type="PROSITE" id="PS50158">
    <property type="entry name" value="ZF_CCHC"/>
    <property type="match status" value="1"/>
</dbReference>
<keyword evidence="2" id="KW-0479">Metal-binding</keyword>
<dbReference type="InterPro" id="IPR018061">
    <property type="entry name" value="Retropepsins"/>
</dbReference>
<dbReference type="PROSITE" id="PS50878">
    <property type="entry name" value="RT_POL"/>
    <property type="match status" value="1"/>
</dbReference>
<proteinExistence type="predicted"/>
<evidence type="ECO:0000313" key="6">
    <source>
        <dbReference type="EnsemblMetazoa" id="XP_050508780.1"/>
    </source>
</evidence>
<feature type="domain" description="Reverse transcriptase" evidence="5">
    <location>
        <begin position="329"/>
        <end position="507"/>
    </location>
</feature>
<dbReference type="Gene3D" id="2.40.70.10">
    <property type="entry name" value="Acid Proteases"/>
    <property type="match status" value="1"/>
</dbReference>
<keyword evidence="7" id="KW-1185">Reference proteome</keyword>
<dbReference type="InterPro" id="IPR043128">
    <property type="entry name" value="Rev_trsase/Diguanyl_cyclase"/>
</dbReference>
<evidence type="ECO:0000256" key="3">
    <source>
        <dbReference type="SAM" id="MobiDB-lite"/>
    </source>
</evidence>
<dbReference type="InterPro" id="IPR050951">
    <property type="entry name" value="Retrovirus_Pol_polyprotein"/>
</dbReference>
<evidence type="ECO:0000256" key="1">
    <source>
        <dbReference type="ARBA" id="ARBA00022801"/>
    </source>
</evidence>
<dbReference type="GeneID" id="126885986"/>
<name>A0ABM5KF19_DIAVI</name>
<feature type="compositionally biased region" description="Low complexity" evidence="3">
    <location>
        <begin position="72"/>
        <end position="91"/>
    </location>
</feature>
<dbReference type="Proteomes" id="UP001652700">
    <property type="component" value="Unplaced"/>
</dbReference>
<dbReference type="SMART" id="SM00343">
    <property type="entry name" value="ZnF_C2HC"/>
    <property type="match status" value="2"/>
</dbReference>
<dbReference type="SUPFAM" id="SSF57756">
    <property type="entry name" value="Retrovirus zinc finger-like domains"/>
    <property type="match status" value="1"/>
</dbReference>
<dbReference type="Gene3D" id="3.30.70.270">
    <property type="match status" value="2"/>
</dbReference>